<dbReference type="Proteomes" id="UP000031599">
    <property type="component" value="Unassembled WGS sequence"/>
</dbReference>
<keyword evidence="2 5" id="KW-0812">Transmembrane</keyword>
<feature type="transmembrane region" description="Helical" evidence="5">
    <location>
        <begin position="282"/>
        <end position="303"/>
    </location>
</feature>
<evidence type="ECO:0000256" key="5">
    <source>
        <dbReference type="SAM" id="Phobius"/>
    </source>
</evidence>
<evidence type="ECO:0000313" key="8">
    <source>
        <dbReference type="Proteomes" id="UP000031599"/>
    </source>
</evidence>
<evidence type="ECO:0000256" key="1">
    <source>
        <dbReference type="ARBA" id="ARBA00004141"/>
    </source>
</evidence>
<feature type="transmembrane region" description="Helical" evidence="5">
    <location>
        <begin position="240"/>
        <end position="262"/>
    </location>
</feature>
<dbReference type="InterPro" id="IPR013525">
    <property type="entry name" value="ABC2_TM"/>
</dbReference>
<feature type="transmembrane region" description="Helical" evidence="5">
    <location>
        <begin position="315"/>
        <end position="335"/>
    </location>
</feature>
<reference evidence="7 8" key="1">
    <citation type="submission" date="2014-12" db="EMBL/GenBank/DDBJ databases">
        <title>Genome assembly of Enhygromyxa salina DSM 15201.</title>
        <authorList>
            <person name="Sharma G."/>
            <person name="Subramanian S."/>
        </authorList>
    </citation>
    <scope>NUCLEOTIDE SEQUENCE [LARGE SCALE GENOMIC DNA]</scope>
    <source>
        <strain evidence="7 8">DSM 15201</strain>
    </source>
</reference>
<dbReference type="Gene3D" id="3.40.1710.10">
    <property type="entry name" value="abc type-2 transporter like domain"/>
    <property type="match status" value="1"/>
</dbReference>
<evidence type="ECO:0000259" key="6">
    <source>
        <dbReference type="Pfam" id="PF12698"/>
    </source>
</evidence>
<comment type="caution">
    <text evidence="7">The sequence shown here is derived from an EMBL/GenBank/DDBJ whole genome shotgun (WGS) entry which is preliminary data.</text>
</comment>
<dbReference type="PANTHER" id="PTHR43471">
    <property type="entry name" value="ABC TRANSPORTER PERMEASE"/>
    <property type="match status" value="1"/>
</dbReference>
<gene>
    <name evidence="7" type="ORF">DB30_07473</name>
</gene>
<evidence type="ECO:0000256" key="2">
    <source>
        <dbReference type="ARBA" id="ARBA00022692"/>
    </source>
</evidence>
<evidence type="ECO:0000313" key="7">
    <source>
        <dbReference type="EMBL" id="KIG13870.1"/>
    </source>
</evidence>
<protein>
    <submittedName>
        <fullName evidence="7">ABC-type Na+ efflux pump, permease component</fullName>
    </submittedName>
</protein>
<comment type="subcellular location">
    <subcellularLocation>
        <location evidence="1">Membrane</location>
        <topology evidence="1">Multi-pass membrane protein</topology>
    </subcellularLocation>
</comment>
<evidence type="ECO:0000256" key="3">
    <source>
        <dbReference type="ARBA" id="ARBA00022989"/>
    </source>
</evidence>
<name>A0A0C2CW63_9BACT</name>
<accession>A0A0C2CW63</accession>
<feature type="transmembrane region" description="Helical" evidence="5">
    <location>
        <begin position="31"/>
        <end position="54"/>
    </location>
</feature>
<dbReference type="RefSeq" id="WP_052554847.1">
    <property type="nucleotide sequence ID" value="NZ_JMCC02000086.1"/>
</dbReference>
<proteinExistence type="predicted"/>
<feature type="domain" description="ABC-2 type transporter transmembrane" evidence="6">
    <location>
        <begin position="33"/>
        <end position="384"/>
    </location>
</feature>
<dbReference type="GO" id="GO:0005886">
    <property type="term" value="C:plasma membrane"/>
    <property type="evidence" value="ECO:0007669"/>
    <property type="project" value="UniProtKB-SubCell"/>
</dbReference>
<dbReference type="AlphaFoldDB" id="A0A0C2CW63"/>
<keyword evidence="3 5" id="KW-1133">Transmembrane helix</keyword>
<evidence type="ECO:0000256" key="4">
    <source>
        <dbReference type="ARBA" id="ARBA00023136"/>
    </source>
</evidence>
<dbReference type="Pfam" id="PF12698">
    <property type="entry name" value="ABC2_membrane_3"/>
    <property type="match status" value="1"/>
</dbReference>
<keyword evidence="4 5" id="KW-0472">Membrane</keyword>
<dbReference type="GO" id="GO:0140359">
    <property type="term" value="F:ABC-type transporter activity"/>
    <property type="evidence" value="ECO:0007669"/>
    <property type="project" value="InterPro"/>
</dbReference>
<sequence length="398" mass="42336">MTAMNAMNGWLTAVRIVLRKELLDGVRDRRALFSALLYPLLGPLLSGLLFGFMADKQRDAADVPMPVMAADRAPELVEWLEAHGVEVVAAPEHPREAVRDGEVPFVVSVPEGFAASLAEGNPAKIELIVDGSRNDSRAAIGHAQKLLGYYGQELASQRLLARGIDPEVMHPVIVAEVEVASDQELAASVFAFVPMFVLMATFIGGMQLAVDATAGERERGSLEPLLLNPVSRSAIVVGKWLAAVAFALGCVILTLVACVAVLEYTPVRDLGLSLDLRVPALFGVLLAAAPMALMAAALQVLVASFARSFKEAQTYISLLVFVPMVPAVIGMMTGLERSIGALLIPGVGQQIVVEQLLGGGAATALDYLLPMLSALVVAAACVWLTAWMFRRESVVFGR</sequence>
<dbReference type="PANTHER" id="PTHR43471:SF3">
    <property type="entry name" value="ABC TRANSPORTER PERMEASE PROTEIN NATB"/>
    <property type="match status" value="1"/>
</dbReference>
<feature type="transmembrane region" description="Helical" evidence="5">
    <location>
        <begin position="185"/>
        <end position="210"/>
    </location>
</feature>
<feature type="transmembrane region" description="Helical" evidence="5">
    <location>
        <begin position="367"/>
        <end position="389"/>
    </location>
</feature>
<dbReference type="EMBL" id="JMCC02000086">
    <property type="protein sequence ID" value="KIG13870.1"/>
    <property type="molecule type" value="Genomic_DNA"/>
</dbReference>
<organism evidence="7 8">
    <name type="scientific">Enhygromyxa salina</name>
    <dbReference type="NCBI Taxonomy" id="215803"/>
    <lineage>
        <taxon>Bacteria</taxon>
        <taxon>Pseudomonadati</taxon>
        <taxon>Myxococcota</taxon>
        <taxon>Polyangia</taxon>
        <taxon>Nannocystales</taxon>
        <taxon>Nannocystaceae</taxon>
        <taxon>Enhygromyxa</taxon>
    </lineage>
</organism>